<evidence type="ECO:0000313" key="1">
    <source>
        <dbReference type="EMBL" id="KAF5779475.1"/>
    </source>
</evidence>
<dbReference type="Proteomes" id="UP000215914">
    <property type="component" value="Unassembled WGS sequence"/>
</dbReference>
<comment type="caution">
    <text evidence="1">The sequence shown here is derived from an EMBL/GenBank/DDBJ whole genome shotgun (WGS) entry which is preliminary data.</text>
</comment>
<dbReference type="AlphaFoldDB" id="A0A9K3HJG3"/>
<keyword evidence="2" id="KW-1185">Reference proteome</keyword>
<reference evidence="1" key="2">
    <citation type="submission" date="2020-06" db="EMBL/GenBank/DDBJ databases">
        <title>Helianthus annuus Genome sequencing and assembly Release 2.</title>
        <authorList>
            <person name="Gouzy J."/>
            <person name="Langlade N."/>
            <person name="Munos S."/>
        </authorList>
    </citation>
    <scope>NUCLEOTIDE SEQUENCE</scope>
    <source>
        <tissue evidence="1">Leaves</tissue>
    </source>
</reference>
<gene>
    <name evidence="1" type="ORF">HanXRQr2_Chr12g0559931</name>
</gene>
<proteinExistence type="predicted"/>
<organism evidence="1 2">
    <name type="scientific">Helianthus annuus</name>
    <name type="common">Common sunflower</name>
    <dbReference type="NCBI Taxonomy" id="4232"/>
    <lineage>
        <taxon>Eukaryota</taxon>
        <taxon>Viridiplantae</taxon>
        <taxon>Streptophyta</taxon>
        <taxon>Embryophyta</taxon>
        <taxon>Tracheophyta</taxon>
        <taxon>Spermatophyta</taxon>
        <taxon>Magnoliopsida</taxon>
        <taxon>eudicotyledons</taxon>
        <taxon>Gunneridae</taxon>
        <taxon>Pentapetalae</taxon>
        <taxon>asterids</taxon>
        <taxon>campanulids</taxon>
        <taxon>Asterales</taxon>
        <taxon>Asteraceae</taxon>
        <taxon>Asteroideae</taxon>
        <taxon>Heliantheae alliance</taxon>
        <taxon>Heliantheae</taxon>
        <taxon>Helianthus</taxon>
    </lineage>
</organism>
<dbReference type="Gramene" id="mRNA:HanXRQr2_Chr12g0559931">
    <property type="protein sequence ID" value="mRNA:HanXRQr2_Chr12g0559931"/>
    <property type="gene ID" value="HanXRQr2_Chr12g0559931"/>
</dbReference>
<sequence length="47" mass="5040">MRKRLNNLNGGGGTSLVNGTPLTICCPPSVTCNKYWNITLIIMGYPG</sequence>
<evidence type="ECO:0000313" key="2">
    <source>
        <dbReference type="Proteomes" id="UP000215914"/>
    </source>
</evidence>
<protein>
    <submittedName>
        <fullName evidence="1">Uncharacterized protein</fullName>
    </submittedName>
</protein>
<dbReference type="EMBL" id="MNCJ02000327">
    <property type="protein sequence ID" value="KAF5779475.1"/>
    <property type="molecule type" value="Genomic_DNA"/>
</dbReference>
<reference evidence="1" key="1">
    <citation type="journal article" date="2017" name="Nature">
        <title>The sunflower genome provides insights into oil metabolism, flowering and Asterid evolution.</title>
        <authorList>
            <person name="Badouin H."/>
            <person name="Gouzy J."/>
            <person name="Grassa C.J."/>
            <person name="Murat F."/>
            <person name="Staton S.E."/>
            <person name="Cottret L."/>
            <person name="Lelandais-Briere C."/>
            <person name="Owens G.L."/>
            <person name="Carrere S."/>
            <person name="Mayjonade B."/>
            <person name="Legrand L."/>
            <person name="Gill N."/>
            <person name="Kane N.C."/>
            <person name="Bowers J.E."/>
            <person name="Hubner S."/>
            <person name="Bellec A."/>
            <person name="Berard A."/>
            <person name="Berges H."/>
            <person name="Blanchet N."/>
            <person name="Boniface M.C."/>
            <person name="Brunel D."/>
            <person name="Catrice O."/>
            <person name="Chaidir N."/>
            <person name="Claudel C."/>
            <person name="Donnadieu C."/>
            <person name="Faraut T."/>
            <person name="Fievet G."/>
            <person name="Helmstetter N."/>
            <person name="King M."/>
            <person name="Knapp S.J."/>
            <person name="Lai Z."/>
            <person name="Le Paslier M.C."/>
            <person name="Lippi Y."/>
            <person name="Lorenzon L."/>
            <person name="Mandel J.R."/>
            <person name="Marage G."/>
            <person name="Marchand G."/>
            <person name="Marquand E."/>
            <person name="Bret-Mestries E."/>
            <person name="Morien E."/>
            <person name="Nambeesan S."/>
            <person name="Nguyen T."/>
            <person name="Pegot-Espagnet P."/>
            <person name="Pouilly N."/>
            <person name="Raftis F."/>
            <person name="Sallet E."/>
            <person name="Schiex T."/>
            <person name="Thomas J."/>
            <person name="Vandecasteele C."/>
            <person name="Vares D."/>
            <person name="Vear F."/>
            <person name="Vautrin S."/>
            <person name="Crespi M."/>
            <person name="Mangin B."/>
            <person name="Burke J.M."/>
            <person name="Salse J."/>
            <person name="Munos S."/>
            <person name="Vincourt P."/>
            <person name="Rieseberg L.H."/>
            <person name="Langlade N.B."/>
        </authorList>
    </citation>
    <scope>NUCLEOTIDE SEQUENCE</scope>
    <source>
        <tissue evidence="1">Leaves</tissue>
    </source>
</reference>
<accession>A0A9K3HJG3</accession>
<name>A0A9K3HJG3_HELAN</name>